<comment type="caution">
    <text evidence="1">The sequence shown here is derived from an EMBL/GenBank/DDBJ whole genome shotgun (WGS) entry which is preliminary data.</text>
</comment>
<proteinExistence type="predicted"/>
<dbReference type="RefSeq" id="WP_209992642.1">
    <property type="nucleotide sequence ID" value="NZ_JBHSVQ010000001.1"/>
</dbReference>
<protein>
    <submittedName>
        <fullName evidence="1">Uncharacterized protein</fullName>
    </submittedName>
</protein>
<sequence>MPEARSPVRPGTPSGEKAWAIGDKLQLEQLLHQLLSRSNNTSGNAALQTASTLLSWSIYGVTYRWNKEGRQETPAVLAGRLVPLISSGVSMLTAPSTE</sequence>
<name>A0ABW5FFN0_9BACL</name>
<dbReference type="Proteomes" id="UP001597448">
    <property type="component" value="Unassembled WGS sequence"/>
</dbReference>
<evidence type="ECO:0000313" key="1">
    <source>
        <dbReference type="EMBL" id="MFD2413829.1"/>
    </source>
</evidence>
<keyword evidence="2" id="KW-1185">Reference proteome</keyword>
<dbReference type="EMBL" id="JBHUKY010000077">
    <property type="protein sequence ID" value="MFD2413829.1"/>
    <property type="molecule type" value="Genomic_DNA"/>
</dbReference>
<gene>
    <name evidence="1" type="ORF">ACFSX3_28565</name>
</gene>
<organism evidence="1 2">
    <name type="scientific">Paenibacillus rhizoplanae</name>
    <dbReference type="NCBI Taxonomy" id="1917181"/>
    <lineage>
        <taxon>Bacteria</taxon>
        <taxon>Bacillati</taxon>
        <taxon>Bacillota</taxon>
        <taxon>Bacilli</taxon>
        <taxon>Bacillales</taxon>
        <taxon>Paenibacillaceae</taxon>
        <taxon>Paenibacillus</taxon>
    </lineage>
</organism>
<reference evidence="2" key="1">
    <citation type="journal article" date="2019" name="Int. J. Syst. Evol. Microbiol.">
        <title>The Global Catalogue of Microorganisms (GCM) 10K type strain sequencing project: providing services to taxonomists for standard genome sequencing and annotation.</title>
        <authorList>
            <consortium name="The Broad Institute Genomics Platform"/>
            <consortium name="The Broad Institute Genome Sequencing Center for Infectious Disease"/>
            <person name="Wu L."/>
            <person name="Ma J."/>
        </authorList>
    </citation>
    <scope>NUCLEOTIDE SEQUENCE [LARGE SCALE GENOMIC DNA]</scope>
    <source>
        <strain evidence="2">CCM 8725</strain>
    </source>
</reference>
<evidence type="ECO:0000313" key="2">
    <source>
        <dbReference type="Proteomes" id="UP001597448"/>
    </source>
</evidence>
<accession>A0ABW5FFN0</accession>